<keyword evidence="3" id="KW-0804">Transcription</keyword>
<dbReference type="EMBL" id="QFNK01000237">
    <property type="protein sequence ID" value="PZO82862.1"/>
    <property type="molecule type" value="Genomic_DNA"/>
</dbReference>
<accession>A0A2W4ZQ63</accession>
<dbReference type="InterPro" id="IPR036390">
    <property type="entry name" value="WH_DNA-bd_sf"/>
</dbReference>
<dbReference type="PANTHER" id="PTHR24567">
    <property type="entry name" value="CRP FAMILY TRANSCRIPTIONAL REGULATORY PROTEIN"/>
    <property type="match status" value="1"/>
</dbReference>
<gene>
    <name evidence="6" type="ORF">DI626_09630</name>
</gene>
<evidence type="ECO:0000313" key="6">
    <source>
        <dbReference type="EMBL" id="PZO82862.1"/>
    </source>
</evidence>
<dbReference type="InterPro" id="IPR000595">
    <property type="entry name" value="cNMP-bd_dom"/>
</dbReference>
<dbReference type="GO" id="GO:0003700">
    <property type="term" value="F:DNA-binding transcription factor activity"/>
    <property type="evidence" value="ECO:0007669"/>
    <property type="project" value="TreeGrafter"/>
</dbReference>
<evidence type="ECO:0000256" key="1">
    <source>
        <dbReference type="ARBA" id="ARBA00023015"/>
    </source>
</evidence>
<dbReference type="PROSITE" id="PS50042">
    <property type="entry name" value="CNMP_BINDING_3"/>
    <property type="match status" value="1"/>
</dbReference>
<proteinExistence type="predicted"/>
<organism evidence="6 7">
    <name type="scientific">Micavibrio aeruginosavorus</name>
    <dbReference type="NCBI Taxonomy" id="349221"/>
    <lineage>
        <taxon>Bacteria</taxon>
        <taxon>Pseudomonadati</taxon>
        <taxon>Bdellovibrionota</taxon>
        <taxon>Bdellovibrionia</taxon>
        <taxon>Bdellovibrionales</taxon>
        <taxon>Pseudobdellovibrionaceae</taxon>
        <taxon>Micavibrio</taxon>
    </lineage>
</organism>
<feature type="domain" description="Cyclic nucleotide-binding" evidence="4">
    <location>
        <begin position="15"/>
        <end position="135"/>
    </location>
</feature>
<evidence type="ECO:0000256" key="3">
    <source>
        <dbReference type="ARBA" id="ARBA00023163"/>
    </source>
</evidence>
<reference evidence="6 7" key="1">
    <citation type="submission" date="2017-08" db="EMBL/GenBank/DDBJ databases">
        <title>Infants hospitalized years apart are colonized by the same room-sourced microbial strains.</title>
        <authorList>
            <person name="Brooks B."/>
            <person name="Olm M.R."/>
            <person name="Firek B.A."/>
            <person name="Baker R."/>
            <person name="Thomas B.C."/>
            <person name="Morowitz M.J."/>
            <person name="Banfield J.F."/>
        </authorList>
    </citation>
    <scope>NUCLEOTIDE SEQUENCE [LARGE SCALE GENOMIC DNA]</scope>
    <source>
        <strain evidence="6">S2_018_000_R2_104</strain>
    </source>
</reference>
<dbReference type="Pfam" id="PF13545">
    <property type="entry name" value="HTH_Crp_2"/>
    <property type="match status" value="1"/>
</dbReference>
<evidence type="ECO:0000259" key="5">
    <source>
        <dbReference type="PROSITE" id="PS51063"/>
    </source>
</evidence>
<dbReference type="InterPro" id="IPR014710">
    <property type="entry name" value="RmlC-like_jellyroll"/>
</dbReference>
<dbReference type="Proteomes" id="UP000249557">
    <property type="component" value="Unassembled WGS sequence"/>
</dbReference>
<dbReference type="SMART" id="SM00419">
    <property type="entry name" value="HTH_CRP"/>
    <property type="match status" value="1"/>
</dbReference>
<dbReference type="InterPro" id="IPR018490">
    <property type="entry name" value="cNMP-bd_dom_sf"/>
</dbReference>
<dbReference type="InterPro" id="IPR012318">
    <property type="entry name" value="HTH_CRP"/>
</dbReference>
<keyword evidence="2" id="KW-0238">DNA-binding</keyword>
<dbReference type="SMART" id="SM00100">
    <property type="entry name" value="cNMP"/>
    <property type="match status" value="1"/>
</dbReference>
<dbReference type="SUPFAM" id="SSF51206">
    <property type="entry name" value="cAMP-binding domain-like"/>
    <property type="match status" value="1"/>
</dbReference>
<evidence type="ECO:0000259" key="4">
    <source>
        <dbReference type="PROSITE" id="PS50042"/>
    </source>
</evidence>
<comment type="caution">
    <text evidence="6">The sequence shown here is derived from an EMBL/GenBank/DDBJ whole genome shotgun (WGS) entry which is preliminary data.</text>
</comment>
<evidence type="ECO:0000313" key="7">
    <source>
        <dbReference type="Proteomes" id="UP000249557"/>
    </source>
</evidence>
<protein>
    <recommendedName>
        <fullName evidence="8">Crp/Fnr family transcriptional regulator</fullName>
    </recommendedName>
</protein>
<dbReference type="PROSITE" id="PS51063">
    <property type="entry name" value="HTH_CRP_2"/>
    <property type="match status" value="1"/>
</dbReference>
<evidence type="ECO:0000256" key="2">
    <source>
        <dbReference type="ARBA" id="ARBA00023125"/>
    </source>
</evidence>
<name>A0A2W4ZQ63_9BACT</name>
<dbReference type="Pfam" id="PF00027">
    <property type="entry name" value="cNMP_binding"/>
    <property type="match status" value="1"/>
</dbReference>
<sequence>MLDQQAIFFMKSIPFFSGLPAADEERLYQLSSIHDYTKGDHVFLRGDKAQSFYIVMGGWVKLYRDTHEGDEAVLGLMTRTDIFGDMAIFNGEIHPFSAQVVENAKIISIPADILKSSTYSNPEIMTRIMQSFAQQMNRLQLENEHLSVMSAPQRVGCLLLQLSGGTERQSQTIRLPYEKSLAASRLGMKPETFSRALGQLKDLGIKVNGDMVEVKNIHALAQFVCSDCSACDQDCKFSGMHQCEGNRSKA</sequence>
<dbReference type="AlphaFoldDB" id="A0A2W4ZQ63"/>
<dbReference type="Gene3D" id="1.10.10.10">
    <property type="entry name" value="Winged helix-like DNA-binding domain superfamily/Winged helix DNA-binding domain"/>
    <property type="match status" value="1"/>
</dbReference>
<dbReference type="GO" id="GO:0003677">
    <property type="term" value="F:DNA binding"/>
    <property type="evidence" value="ECO:0007669"/>
    <property type="project" value="UniProtKB-KW"/>
</dbReference>
<dbReference type="PRINTS" id="PR00103">
    <property type="entry name" value="CAMPKINASE"/>
</dbReference>
<dbReference type="InterPro" id="IPR050397">
    <property type="entry name" value="Env_Response_Regulators"/>
</dbReference>
<dbReference type="SUPFAM" id="SSF46785">
    <property type="entry name" value="Winged helix' DNA-binding domain"/>
    <property type="match status" value="1"/>
</dbReference>
<dbReference type="InterPro" id="IPR036388">
    <property type="entry name" value="WH-like_DNA-bd_sf"/>
</dbReference>
<keyword evidence="1" id="KW-0805">Transcription regulation</keyword>
<dbReference type="Gene3D" id="2.60.120.10">
    <property type="entry name" value="Jelly Rolls"/>
    <property type="match status" value="1"/>
</dbReference>
<evidence type="ECO:0008006" key="8">
    <source>
        <dbReference type="Google" id="ProtNLM"/>
    </source>
</evidence>
<dbReference type="CDD" id="cd00038">
    <property type="entry name" value="CAP_ED"/>
    <property type="match status" value="1"/>
</dbReference>
<dbReference type="GO" id="GO:0005829">
    <property type="term" value="C:cytosol"/>
    <property type="evidence" value="ECO:0007669"/>
    <property type="project" value="TreeGrafter"/>
</dbReference>
<dbReference type="PANTHER" id="PTHR24567:SF74">
    <property type="entry name" value="HTH-TYPE TRANSCRIPTIONAL REGULATOR ARCR"/>
    <property type="match status" value="1"/>
</dbReference>
<feature type="domain" description="HTH crp-type" evidence="5">
    <location>
        <begin position="149"/>
        <end position="218"/>
    </location>
</feature>